<dbReference type="KEGG" id="spap:H3Z74_11915"/>
<proteinExistence type="predicted"/>
<evidence type="ECO:0000256" key="3">
    <source>
        <dbReference type="ARBA" id="ARBA00023163"/>
    </source>
</evidence>
<dbReference type="Gene3D" id="1.20.120.530">
    <property type="entry name" value="GntR ligand-binding domain-like"/>
    <property type="match status" value="1"/>
</dbReference>
<protein>
    <submittedName>
        <fullName evidence="5">FadR family transcriptional regulator</fullName>
    </submittedName>
</protein>
<keyword evidence="2" id="KW-0238">DNA-binding</keyword>
<evidence type="ECO:0000256" key="2">
    <source>
        <dbReference type="ARBA" id="ARBA00023125"/>
    </source>
</evidence>
<keyword evidence="6" id="KW-1185">Reference proteome</keyword>
<dbReference type="RefSeq" id="WP_187764075.1">
    <property type="nucleotide sequence ID" value="NZ_CP061038.1"/>
</dbReference>
<dbReference type="Gene3D" id="1.10.10.10">
    <property type="entry name" value="Winged helix-like DNA-binding domain superfamily/Winged helix DNA-binding domain"/>
    <property type="match status" value="1"/>
</dbReference>
<accession>A0A7H0LQ19</accession>
<sequence>MSDTMIDGGGSLVRRAMDAVNAHIVGQKLRVGDTLPGEGHFAEQLGVSRAVMREAFGALAALRLLDVGNGRRARVGAMDGSVMATSLSHAISTDQVTVPEIWDVRRTLEVRTAALAAANRSAGDAARITELAEAMAGDTVDMADITRYDIEFHDRIARAGRNALFVQIVQSFAPLMQVAVPAAWRTRVSIEHRDLMIERHRAIAVAIADRDPEAAAAAMEAHFDTAVGAVLSELA</sequence>
<gene>
    <name evidence="5" type="ORF">H3Z74_11915</name>
</gene>
<dbReference type="EMBL" id="CP061038">
    <property type="protein sequence ID" value="QNQ11772.1"/>
    <property type="molecule type" value="Genomic_DNA"/>
</dbReference>
<dbReference type="SUPFAM" id="SSF48008">
    <property type="entry name" value="GntR ligand-binding domain-like"/>
    <property type="match status" value="1"/>
</dbReference>
<reference evidence="5 6" key="1">
    <citation type="submission" date="2020-09" db="EMBL/GenBank/DDBJ databases">
        <title>Sphingomonas sp., a new species isolated from pork steak.</title>
        <authorList>
            <person name="Heidler von Heilborn D."/>
        </authorList>
    </citation>
    <scope>NUCLEOTIDE SEQUENCE [LARGE SCALE GENOMIC DNA]</scope>
    <source>
        <strain evidence="6">S8-3T</strain>
    </source>
</reference>
<keyword evidence="3" id="KW-0804">Transcription</keyword>
<dbReference type="InterPro" id="IPR008920">
    <property type="entry name" value="TF_FadR/GntR_C"/>
</dbReference>
<dbReference type="PANTHER" id="PTHR43537">
    <property type="entry name" value="TRANSCRIPTIONAL REGULATOR, GNTR FAMILY"/>
    <property type="match status" value="1"/>
</dbReference>
<evidence type="ECO:0000313" key="6">
    <source>
        <dbReference type="Proteomes" id="UP000516148"/>
    </source>
</evidence>
<dbReference type="SMART" id="SM00895">
    <property type="entry name" value="FCD"/>
    <property type="match status" value="1"/>
</dbReference>
<dbReference type="InterPro" id="IPR036388">
    <property type="entry name" value="WH-like_DNA-bd_sf"/>
</dbReference>
<dbReference type="Pfam" id="PF00392">
    <property type="entry name" value="GntR"/>
    <property type="match status" value="1"/>
</dbReference>
<organism evidence="5 6">
    <name type="scientific">Sphingomonas alpina</name>
    <dbReference type="NCBI Taxonomy" id="653931"/>
    <lineage>
        <taxon>Bacteria</taxon>
        <taxon>Pseudomonadati</taxon>
        <taxon>Pseudomonadota</taxon>
        <taxon>Alphaproteobacteria</taxon>
        <taxon>Sphingomonadales</taxon>
        <taxon>Sphingomonadaceae</taxon>
        <taxon>Sphingomonas</taxon>
    </lineage>
</organism>
<dbReference type="SMART" id="SM00345">
    <property type="entry name" value="HTH_GNTR"/>
    <property type="match status" value="1"/>
</dbReference>
<name>A0A7H0LQ19_9SPHN</name>
<dbReference type="InterPro" id="IPR011711">
    <property type="entry name" value="GntR_C"/>
</dbReference>
<evidence type="ECO:0000256" key="1">
    <source>
        <dbReference type="ARBA" id="ARBA00023015"/>
    </source>
</evidence>
<evidence type="ECO:0000259" key="4">
    <source>
        <dbReference type="PROSITE" id="PS50949"/>
    </source>
</evidence>
<dbReference type="Proteomes" id="UP000516148">
    <property type="component" value="Chromosome"/>
</dbReference>
<feature type="domain" description="HTH gntR-type" evidence="4">
    <location>
        <begin position="10"/>
        <end position="78"/>
    </location>
</feature>
<dbReference type="Pfam" id="PF07729">
    <property type="entry name" value="FCD"/>
    <property type="match status" value="1"/>
</dbReference>
<dbReference type="AlphaFoldDB" id="A0A7H0LQ19"/>
<dbReference type="InterPro" id="IPR000524">
    <property type="entry name" value="Tscrpt_reg_HTH_GntR"/>
</dbReference>
<dbReference type="InterPro" id="IPR036390">
    <property type="entry name" value="WH_DNA-bd_sf"/>
</dbReference>
<dbReference type="SUPFAM" id="SSF46785">
    <property type="entry name" value="Winged helix' DNA-binding domain"/>
    <property type="match status" value="1"/>
</dbReference>
<dbReference type="GO" id="GO:0003700">
    <property type="term" value="F:DNA-binding transcription factor activity"/>
    <property type="evidence" value="ECO:0007669"/>
    <property type="project" value="InterPro"/>
</dbReference>
<dbReference type="PROSITE" id="PS50949">
    <property type="entry name" value="HTH_GNTR"/>
    <property type="match status" value="1"/>
</dbReference>
<dbReference type="GO" id="GO:0003677">
    <property type="term" value="F:DNA binding"/>
    <property type="evidence" value="ECO:0007669"/>
    <property type="project" value="UniProtKB-KW"/>
</dbReference>
<evidence type="ECO:0000313" key="5">
    <source>
        <dbReference type="EMBL" id="QNQ11772.1"/>
    </source>
</evidence>
<keyword evidence="1" id="KW-0805">Transcription regulation</keyword>
<dbReference type="PANTHER" id="PTHR43537:SF5">
    <property type="entry name" value="UXU OPERON TRANSCRIPTIONAL REGULATOR"/>
    <property type="match status" value="1"/>
</dbReference>